<dbReference type="EMBL" id="QYJN01000221">
    <property type="protein sequence ID" value="RIP25344.1"/>
    <property type="molecule type" value="Genomic_DNA"/>
</dbReference>
<reference evidence="1 2" key="1">
    <citation type="journal article" date="2016" name="Front. Microbiol.">
        <title>Comprehensive Phylogenetic Analysis of Bovine Non-aureus Staphylococci Species Based on Whole-Genome Sequencing.</title>
        <authorList>
            <person name="Naushad S."/>
            <person name="Barkema H.W."/>
            <person name="Luby C."/>
            <person name="Condas L.A."/>
            <person name="Nobrega D.B."/>
            <person name="Carson D.A."/>
            <person name="De Buck J."/>
        </authorList>
    </citation>
    <scope>NUCLEOTIDE SEQUENCE [LARGE SCALE GENOMIC DNA]</scope>
    <source>
        <strain evidence="1 2">SNUC 4781</strain>
    </source>
</reference>
<dbReference type="Gene3D" id="3.40.630.30">
    <property type="match status" value="1"/>
</dbReference>
<name>A0A3A0UVQ4_STAGA</name>
<accession>A0A3A0UVQ4</accession>
<dbReference type="GO" id="GO:0016740">
    <property type="term" value="F:transferase activity"/>
    <property type="evidence" value="ECO:0007669"/>
    <property type="project" value="UniProtKB-KW"/>
</dbReference>
<comment type="caution">
    <text evidence="1">The sequence shown here is derived from an EMBL/GenBank/DDBJ whole genome shotgun (WGS) entry which is preliminary data.</text>
</comment>
<organism evidence="1 2">
    <name type="scientific">Staphylococcus gallinarum</name>
    <dbReference type="NCBI Taxonomy" id="1293"/>
    <lineage>
        <taxon>Bacteria</taxon>
        <taxon>Bacillati</taxon>
        <taxon>Bacillota</taxon>
        <taxon>Bacilli</taxon>
        <taxon>Bacillales</taxon>
        <taxon>Staphylococcaceae</taxon>
        <taxon>Staphylococcus</taxon>
    </lineage>
</organism>
<dbReference type="Proteomes" id="UP000265541">
    <property type="component" value="Unassembled WGS sequence"/>
</dbReference>
<dbReference type="AlphaFoldDB" id="A0A3A0UVQ4"/>
<evidence type="ECO:0000313" key="2">
    <source>
        <dbReference type="Proteomes" id="UP000265541"/>
    </source>
</evidence>
<feature type="non-terminal residue" evidence="1">
    <location>
        <position position="54"/>
    </location>
</feature>
<sequence length="54" mass="6270">MHKIRKATPKDVVGSRDVATKAWYNTYMNMYAAKTVNELLAASYNEQHLLKRLE</sequence>
<keyword evidence="1" id="KW-0808">Transferase</keyword>
<protein>
    <submittedName>
        <fullName evidence="1">GNAT family N-acetyltransferase</fullName>
    </submittedName>
</protein>
<gene>
    <name evidence="1" type="ORF">BUZ14_14925</name>
</gene>
<proteinExistence type="predicted"/>
<evidence type="ECO:0000313" key="1">
    <source>
        <dbReference type="EMBL" id="RIP25344.1"/>
    </source>
</evidence>